<organism evidence="2 3">
    <name type="scientific">Scleroderma citrinum Foug A</name>
    <dbReference type="NCBI Taxonomy" id="1036808"/>
    <lineage>
        <taxon>Eukaryota</taxon>
        <taxon>Fungi</taxon>
        <taxon>Dikarya</taxon>
        <taxon>Basidiomycota</taxon>
        <taxon>Agaricomycotina</taxon>
        <taxon>Agaricomycetes</taxon>
        <taxon>Agaricomycetidae</taxon>
        <taxon>Boletales</taxon>
        <taxon>Sclerodermatineae</taxon>
        <taxon>Sclerodermataceae</taxon>
        <taxon>Scleroderma</taxon>
    </lineage>
</organism>
<dbReference type="EMBL" id="KN822047">
    <property type="protein sequence ID" value="KIM61803.1"/>
    <property type="molecule type" value="Genomic_DNA"/>
</dbReference>
<evidence type="ECO:0000313" key="3">
    <source>
        <dbReference type="Proteomes" id="UP000053989"/>
    </source>
</evidence>
<dbReference type="OrthoDB" id="2634326at2759"/>
<dbReference type="STRING" id="1036808.A0A0C2ZJN5"/>
<evidence type="ECO:0000313" key="2">
    <source>
        <dbReference type="EMBL" id="KIM61803.1"/>
    </source>
</evidence>
<feature type="compositionally biased region" description="Basic and acidic residues" evidence="1">
    <location>
        <begin position="172"/>
        <end position="187"/>
    </location>
</feature>
<name>A0A0C2ZJN5_9AGAM</name>
<gene>
    <name evidence="2" type="ORF">SCLCIDRAFT_121047</name>
</gene>
<protein>
    <submittedName>
        <fullName evidence="2">Uncharacterized protein</fullName>
    </submittedName>
</protein>
<feature type="region of interest" description="Disordered" evidence="1">
    <location>
        <begin position="153"/>
        <end position="187"/>
    </location>
</feature>
<accession>A0A0C2ZJN5</accession>
<sequence>MSSAQHEVKRLRHHPFVFRDLVVFVAQVQRTLLDIHALLDYIEILHPLLTSPPSKPVRMNPTWMGCFTKKTQICESFYFAGVPVWLIRHQEFIPDTMNIIHPVRLTFPENIVRAMYSENGAVKSFPVIYHGPSGISCHYHTCRPYEGNFAEQPEPIAGPSAAHPILRRPKVGTKDKPPHRGSEGKER</sequence>
<reference evidence="2 3" key="1">
    <citation type="submission" date="2014-04" db="EMBL/GenBank/DDBJ databases">
        <authorList>
            <consortium name="DOE Joint Genome Institute"/>
            <person name="Kuo A."/>
            <person name="Kohler A."/>
            <person name="Nagy L.G."/>
            <person name="Floudas D."/>
            <person name="Copeland A."/>
            <person name="Barry K.W."/>
            <person name="Cichocki N."/>
            <person name="Veneault-Fourrey C."/>
            <person name="LaButti K."/>
            <person name="Lindquist E.A."/>
            <person name="Lipzen A."/>
            <person name="Lundell T."/>
            <person name="Morin E."/>
            <person name="Murat C."/>
            <person name="Sun H."/>
            <person name="Tunlid A."/>
            <person name="Henrissat B."/>
            <person name="Grigoriev I.V."/>
            <person name="Hibbett D.S."/>
            <person name="Martin F."/>
            <person name="Nordberg H.P."/>
            <person name="Cantor M.N."/>
            <person name="Hua S.X."/>
        </authorList>
    </citation>
    <scope>NUCLEOTIDE SEQUENCE [LARGE SCALE GENOMIC DNA]</scope>
    <source>
        <strain evidence="2 3">Foug A</strain>
    </source>
</reference>
<keyword evidence="3" id="KW-1185">Reference proteome</keyword>
<proteinExistence type="predicted"/>
<evidence type="ECO:0000256" key="1">
    <source>
        <dbReference type="SAM" id="MobiDB-lite"/>
    </source>
</evidence>
<reference evidence="3" key="2">
    <citation type="submission" date="2015-01" db="EMBL/GenBank/DDBJ databases">
        <title>Evolutionary Origins and Diversification of the Mycorrhizal Mutualists.</title>
        <authorList>
            <consortium name="DOE Joint Genome Institute"/>
            <consortium name="Mycorrhizal Genomics Consortium"/>
            <person name="Kohler A."/>
            <person name="Kuo A."/>
            <person name="Nagy L.G."/>
            <person name="Floudas D."/>
            <person name="Copeland A."/>
            <person name="Barry K.W."/>
            <person name="Cichocki N."/>
            <person name="Veneault-Fourrey C."/>
            <person name="LaButti K."/>
            <person name="Lindquist E.A."/>
            <person name="Lipzen A."/>
            <person name="Lundell T."/>
            <person name="Morin E."/>
            <person name="Murat C."/>
            <person name="Riley R."/>
            <person name="Ohm R."/>
            <person name="Sun H."/>
            <person name="Tunlid A."/>
            <person name="Henrissat B."/>
            <person name="Grigoriev I.V."/>
            <person name="Hibbett D.S."/>
            <person name="Martin F."/>
        </authorList>
    </citation>
    <scope>NUCLEOTIDE SEQUENCE [LARGE SCALE GENOMIC DNA]</scope>
    <source>
        <strain evidence="3">Foug A</strain>
    </source>
</reference>
<dbReference type="AlphaFoldDB" id="A0A0C2ZJN5"/>
<dbReference type="Proteomes" id="UP000053989">
    <property type="component" value="Unassembled WGS sequence"/>
</dbReference>
<dbReference type="HOGENOM" id="CLU_124585_0_0_1"/>
<dbReference type="InParanoid" id="A0A0C2ZJN5"/>